<evidence type="ECO:0000256" key="7">
    <source>
        <dbReference type="SAM" id="Phobius"/>
    </source>
</evidence>
<proteinExistence type="predicted"/>
<comment type="subcellular location">
    <subcellularLocation>
        <location evidence="1">Cell inner membrane</location>
    </subcellularLocation>
</comment>
<dbReference type="EMBL" id="JARGYC010000010">
    <property type="protein sequence ID" value="MDF0600240.1"/>
    <property type="molecule type" value="Genomic_DNA"/>
</dbReference>
<comment type="caution">
    <text evidence="9">The sequence shown here is derived from an EMBL/GenBank/DDBJ whole genome shotgun (WGS) entry which is preliminary data.</text>
</comment>
<feature type="transmembrane region" description="Helical" evidence="7">
    <location>
        <begin position="18"/>
        <end position="41"/>
    </location>
</feature>
<protein>
    <submittedName>
        <fullName evidence="9">MlaD family protein</fullName>
    </submittedName>
</protein>
<evidence type="ECO:0000313" key="9">
    <source>
        <dbReference type="EMBL" id="MDF0600240.1"/>
    </source>
</evidence>
<organism evidence="9 10">
    <name type="scientific">Psychromarinibacter sediminicola</name>
    <dbReference type="NCBI Taxonomy" id="3033385"/>
    <lineage>
        <taxon>Bacteria</taxon>
        <taxon>Pseudomonadati</taxon>
        <taxon>Pseudomonadota</taxon>
        <taxon>Alphaproteobacteria</taxon>
        <taxon>Rhodobacterales</taxon>
        <taxon>Paracoccaceae</taxon>
        <taxon>Psychromarinibacter</taxon>
    </lineage>
</organism>
<keyword evidence="5 7" id="KW-1133">Transmembrane helix</keyword>
<feature type="domain" description="Mce/MlaD" evidence="8">
    <location>
        <begin position="48"/>
        <end position="135"/>
    </location>
</feature>
<gene>
    <name evidence="9" type="ORF">P1J78_05810</name>
</gene>
<sequence length="599" mass="62894">MSDPTPAEPHVRRGAGGILFRLSFVWLVPVLALAISLGVAWQSYSERGVLIEIAFESASGIAADRTELKYRDVSVGTVEDVSFSEDLGEVVVAVRVDRTLAPYLDSDAEFWVVQPEVSVRGISGLNTVLSGVYIEGSWDNDPGEPMTRFTGLPRPPLASPTRAGTALVLRARDGNSIAAGAPILYKGIPVGAIEAPQLAEDGDGVSINAFVEAPYDRLLTSNTRFWDISGVSVSLGAGGVSLDFSSLASLVEGGISFDTMVSGGDPVERGQSFQLYADQPAARASLLTDRSAERLRVLAVFDGSVSGLSQGTTVRFQGVPVGEVTEIAMVAEDIDGRKVVRLNATLALAPDRLGLGEDASTQEALALLDDYVAQGLRARLASASLLSSQLVVELAEFPDSDPAWIVNEEGRLPELPTAESDLADLNATAQGVFERINALPIEELLASAQTLLVSANEVVSAEETRAVIPELTGTLAEARTLIPELAATLDEARATLTEARQIAAELREGGATAAVNGALDSAANAANAVETAAGALPPIVARLDTLASRTEAVLNAYSDNSRLINSALTTLRDISEAADALRGLARTLQRNPNSLLMGR</sequence>
<name>A0AAE3NSQ0_9RHOB</name>
<evidence type="ECO:0000313" key="10">
    <source>
        <dbReference type="Proteomes" id="UP001220964"/>
    </source>
</evidence>
<dbReference type="RefSeq" id="WP_275566384.1">
    <property type="nucleotide sequence ID" value="NZ_JARGYC010000010.1"/>
</dbReference>
<dbReference type="GO" id="GO:0005886">
    <property type="term" value="C:plasma membrane"/>
    <property type="evidence" value="ECO:0007669"/>
    <property type="project" value="UniProtKB-SubCell"/>
</dbReference>
<evidence type="ECO:0000256" key="2">
    <source>
        <dbReference type="ARBA" id="ARBA00022475"/>
    </source>
</evidence>
<accession>A0AAE3NSQ0</accession>
<dbReference type="AlphaFoldDB" id="A0AAE3NSQ0"/>
<keyword evidence="6 7" id="KW-0472">Membrane</keyword>
<reference evidence="9" key="1">
    <citation type="submission" date="2023-03" db="EMBL/GenBank/DDBJ databases">
        <title>Multiphase analysis and comparison of six strains from genera Psychromarinibacter, Lutimaribacter, and Maritimibacter, including a novel species: Psychromarinibacter sediminicola sp. nov.</title>
        <authorList>
            <person name="Wang Y.-H."/>
            <person name="Ye M.-Q."/>
            <person name="Du Z.-J."/>
        </authorList>
    </citation>
    <scope>NUCLEOTIDE SEQUENCE</scope>
    <source>
        <strain evidence="9">C21-152</strain>
    </source>
</reference>
<dbReference type="InterPro" id="IPR051800">
    <property type="entry name" value="PqiA-PqiB_transport"/>
</dbReference>
<keyword evidence="10" id="KW-1185">Reference proteome</keyword>
<keyword evidence="3" id="KW-0997">Cell inner membrane</keyword>
<feature type="domain" description="Mce/MlaD" evidence="8">
    <location>
        <begin position="165"/>
        <end position="224"/>
    </location>
</feature>
<dbReference type="Proteomes" id="UP001220964">
    <property type="component" value="Unassembled WGS sequence"/>
</dbReference>
<evidence type="ECO:0000256" key="3">
    <source>
        <dbReference type="ARBA" id="ARBA00022519"/>
    </source>
</evidence>
<dbReference type="PANTHER" id="PTHR30462:SF0">
    <property type="entry name" value="INTERMEMBRANE TRANSPORT PROTEIN YEBT"/>
    <property type="match status" value="1"/>
</dbReference>
<dbReference type="InterPro" id="IPR003399">
    <property type="entry name" value="Mce/MlaD"/>
</dbReference>
<evidence type="ECO:0000256" key="1">
    <source>
        <dbReference type="ARBA" id="ARBA00004533"/>
    </source>
</evidence>
<keyword evidence="4 7" id="KW-0812">Transmembrane</keyword>
<feature type="domain" description="Mce/MlaD" evidence="8">
    <location>
        <begin position="304"/>
        <end position="394"/>
    </location>
</feature>
<dbReference type="Pfam" id="PF02470">
    <property type="entry name" value="MlaD"/>
    <property type="match status" value="3"/>
</dbReference>
<evidence type="ECO:0000256" key="6">
    <source>
        <dbReference type="ARBA" id="ARBA00023136"/>
    </source>
</evidence>
<evidence type="ECO:0000256" key="5">
    <source>
        <dbReference type="ARBA" id="ARBA00022989"/>
    </source>
</evidence>
<evidence type="ECO:0000256" key="4">
    <source>
        <dbReference type="ARBA" id="ARBA00022692"/>
    </source>
</evidence>
<keyword evidence="2" id="KW-1003">Cell membrane</keyword>
<evidence type="ECO:0000259" key="8">
    <source>
        <dbReference type="Pfam" id="PF02470"/>
    </source>
</evidence>
<dbReference type="PANTHER" id="PTHR30462">
    <property type="entry name" value="INTERMEMBRANE TRANSPORT PROTEIN PQIB-RELATED"/>
    <property type="match status" value="1"/>
</dbReference>